<evidence type="ECO:0000256" key="2">
    <source>
        <dbReference type="ARBA" id="ARBA00022729"/>
    </source>
</evidence>
<dbReference type="InterPro" id="IPR006665">
    <property type="entry name" value="OmpA-like"/>
</dbReference>
<keyword evidence="7" id="KW-0131">Cell cycle</keyword>
<keyword evidence="5 8" id="KW-0998">Cell outer membrane</keyword>
<evidence type="ECO:0000256" key="4">
    <source>
        <dbReference type="ARBA" id="ARBA00023139"/>
    </source>
</evidence>
<gene>
    <name evidence="8" type="primary">pal</name>
    <name evidence="10" type="ordered locus">Cpha266_0860</name>
</gene>
<dbReference type="InterPro" id="IPR036737">
    <property type="entry name" value="OmpA-like_sf"/>
</dbReference>
<dbReference type="RefSeq" id="WP_011744739.1">
    <property type="nucleotide sequence ID" value="NC_008639.1"/>
</dbReference>
<evidence type="ECO:0000313" key="11">
    <source>
        <dbReference type="Proteomes" id="UP000008701"/>
    </source>
</evidence>
<evidence type="ECO:0000256" key="3">
    <source>
        <dbReference type="ARBA" id="ARBA00023136"/>
    </source>
</evidence>
<dbReference type="Proteomes" id="UP000008701">
    <property type="component" value="Chromosome"/>
</dbReference>
<keyword evidence="1" id="KW-0132">Cell division</keyword>
<keyword evidence="6 8" id="KW-0449">Lipoprotein</keyword>
<comment type="subcellular location">
    <subcellularLocation>
        <location evidence="8">Cell outer membrane</location>
        <topology evidence="8">Lipid-anchor</topology>
    </subcellularLocation>
</comment>
<protein>
    <recommendedName>
        <fullName evidence="8">Peptidoglycan-associated lipoprotein</fullName>
        <shortName evidence="8">PAL</shortName>
    </recommendedName>
</protein>
<keyword evidence="11" id="KW-1185">Reference proteome</keyword>
<evidence type="ECO:0000256" key="1">
    <source>
        <dbReference type="ARBA" id="ARBA00022618"/>
    </source>
</evidence>
<evidence type="ECO:0000256" key="7">
    <source>
        <dbReference type="ARBA" id="ARBA00023306"/>
    </source>
</evidence>
<dbReference type="Gene3D" id="3.30.1330.60">
    <property type="entry name" value="OmpA-like domain"/>
    <property type="match status" value="1"/>
</dbReference>
<dbReference type="CDD" id="cd07185">
    <property type="entry name" value="OmpA_C-like"/>
    <property type="match status" value="1"/>
</dbReference>
<evidence type="ECO:0000256" key="8">
    <source>
        <dbReference type="HAMAP-Rule" id="MF_02204"/>
    </source>
</evidence>
<proteinExistence type="inferred from homology"/>
<dbReference type="SUPFAM" id="SSF103088">
    <property type="entry name" value="OmpA-like"/>
    <property type="match status" value="1"/>
</dbReference>
<keyword evidence="4 8" id="KW-0564">Palmitate</keyword>
<dbReference type="InterPro" id="IPR014169">
    <property type="entry name" value="Pal_lipo_C"/>
</dbReference>
<comment type="similarity">
    <text evidence="8">Belongs to the Pal lipoprotein family.</text>
</comment>
<dbReference type="OrthoDB" id="9805336at2"/>
<keyword evidence="2 8" id="KW-0732">Signal</keyword>
<sequence length="152" mass="16763">MRTVKPLLKSIFIPGMLFLGACCCEKDVVVAPPPPPPPPVVVEPGLGDVFYDYDKSELRMDAVEQLKTNAAWMQRNAASSVVIEGHCDERGTNEYNLALGERRANSAKDYIVNLGVDGARMKTVSYGEERPFALGHDEASWAQNRRAHFVGQ</sequence>
<dbReference type="eggNOG" id="COG2885">
    <property type="taxonomic scope" value="Bacteria"/>
</dbReference>
<dbReference type="GO" id="GO:0051301">
    <property type="term" value="P:cell division"/>
    <property type="evidence" value="ECO:0007669"/>
    <property type="project" value="UniProtKB-KW"/>
</dbReference>
<dbReference type="HOGENOM" id="CLU_016890_9_0_10"/>
<dbReference type="PROSITE" id="PS51257">
    <property type="entry name" value="PROKAR_LIPOPROTEIN"/>
    <property type="match status" value="1"/>
</dbReference>
<dbReference type="Pfam" id="PF00691">
    <property type="entry name" value="OmpA"/>
    <property type="match status" value="1"/>
</dbReference>
<dbReference type="PROSITE" id="PS51123">
    <property type="entry name" value="OMPA_2"/>
    <property type="match status" value="1"/>
</dbReference>
<evidence type="ECO:0000259" key="9">
    <source>
        <dbReference type="PROSITE" id="PS51123"/>
    </source>
</evidence>
<keyword evidence="3 8" id="KW-0472">Membrane</keyword>
<dbReference type="InterPro" id="IPR050330">
    <property type="entry name" value="Bact_OuterMem_StrucFunc"/>
</dbReference>
<dbReference type="PANTHER" id="PTHR30329">
    <property type="entry name" value="STATOR ELEMENT OF FLAGELLAR MOTOR COMPLEX"/>
    <property type="match status" value="1"/>
</dbReference>
<dbReference type="HAMAP" id="MF_02204">
    <property type="entry name" value="Pal"/>
    <property type="match status" value="1"/>
</dbReference>
<dbReference type="InterPro" id="IPR006664">
    <property type="entry name" value="OMP_bac"/>
</dbReference>
<dbReference type="STRING" id="290317.Cpha266_0860"/>
<dbReference type="PRINTS" id="PR01021">
    <property type="entry name" value="OMPADOMAIN"/>
</dbReference>
<feature type="domain" description="OmpA-like" evidence="9">
    <location>
        <begin position="38"/>
        <end position="152"/>
    </location>
</feature>
<evidence type="ECO:0000256" key="6">
    <source>
        <dbReference type="ARBA" id="ARBA00023288"/>
    </source>
</evidence>
<dbReference type="NCBIfam" id="TIGR02802">
    <property type="entry name" value="Pal_lipo"/>
    <property type="match status" value="1"/>
</dbReference>
<dbReference type="AlphaFoldDB" id="A1BET4"/>
<dbReference type="PANTHER" id="PTHR30329:SF21">
    <property type="entry name" value="LIPOPROTEIN YIAD-RELATED"/>
    <property type="match status" value="1"/>
</dbReference>
<evidence type="ECO:0000256" key="5">
    <source>
        <dbReference type="ARBA" id="ARBA00023237"/>
    </source>
</evidence>
<reference evidence="10 11" key="1">
    <citation type="submission" date="2006-12" db="EMBL/GenBank/DDBJ databases">
        <title>Complete sequence of Chlorobium phaeobacteroides DSM 266.</title>
        <authorList>
            <consortium name="US DOE Joint Genome Institute"/>
            <person name="Copeland A."/>
            <person name="Lucas S."/>
            <person name="Lapidus A."/>
            <person name="Barry K."/>
            <person name="Detter J.C."/>
            <person name="Glavina del Rio T."/>
            <person name="Hammon N."/>
            <person name="Israni S."/>
            <person name="Pitluck S."/>
            <person name="Goltsman E."/>
            <person name="Schmutz J."/>
            <person name="Larimer F."/>
            <person name="Land M."/>
            <person name="Hauser L."/>
            <person name="Mikhailova N."/>
            <person name="Li T."/>
            <person name="Overmann J."/>
            <person name="Bryant D.A."/>
            <person name="Richardson P."/>
        </authorList>
    </citation>
    <scope>NUCLEOTIDE SEQUENCE [LARGE SCALE GENOMIC DNA]</scope>
    <source>
        <strain evidence="10 11">DSM 266</strain>
    </source>
</reference>
<dbReference type="InterPro" id="IPR039001">
    <property type="entry name" value="Pal"/>
</dbReference>
<name>A1BET4_CHLPD</name>
<dbReference type="KEGG" id="cph:Cpha266_0860"/>
<dbReference type="GO" id="GO:0009279">
    <property type="term" value="C:cell outer membrane"/>
    <property type="evidence" value="ECO:0007669"/>
    <property type="project" value="UniProtKB-SubCell"/>
</dbReference>
<dbReference type="EMBL" id="CP000492">
    <property type="protein sequence ID" value="ABL64911.1"/>
    <property type="molecule type" value="Genomic_DNA"/>
</dbReference>
<organism evidence="10 11">
    <name type="scientific">Chlorobium phaeobacteroides (strain DSM 266 / SMG 266 / 2430)</name>
    <dbReference type="NCBI Taxonomy" id="290317"/>
    <lineage>
        <taxon>Bacteria</taxon>
        <taxon>Pseudomonadati</taxon>
        <taxon>Chlorobiota</taxon>
        <taxon>Chlorobiia</taxon>
        <taxon>Chlorobiales</taxon>
        <taxon>Chlorobiaceae</taxon>
        <taxon>Chlorobium/Pelodictyon group</taxon>
        <taxon>Chlorobium</taxon>
    </lineage>
</organism>
<evidence type="ECO:0000313" key="10">
    <source>
        <dbReference type="EMBL" id="ABL64911.1"/>
    </source>
</evidence>
<accession>A1BET4</accession>